<accession>A0A6J6DPT3</accession>
<dbReference type="CDD" id="cd02440">
    <property type="entry name" value="AdoMet_MTases"/>
    <property type="match status" value="1"/>
</dbReference>
<dbReference type="SUPFAM" id="SSF53335">
    <property type="entry name" value="S-adenosyl-L-methionine-dependent methyltransferases"/>
    <property type="match status" value="1"/>
</dbReference>
<organism evidence="6">
    <name type="scientific">freshwater metagenome</name>
    <dbReference type="NCBI Taxonomy" id="449393"/>
    <lineage>
        <taxon>unclassified sequences</taxon>
        <taxon>metagenomes</taxon>
        <taxon>ecological metagenomes</taxon>
    </lineage>
</organism>
<dbReference type="InterPro" id="IPR029063">
    <property type="entry name" value="SAM-dependent_MTases_sf"/>
</dbReference>
<dbReference type="PANTHER" id="PTHR12133:SF1">
    <property type="entry name" value="TRNA (ADENINE(58)-N(1))-METHYLTRANSFERASE, MITOCHONDRIAL"/>
    <property type="match status" value="1"/>
</dbReference>
<evidence type="ECO:0000313" key="6">
    <source>
        <dbReference type="EMBL" id="CAB4566132.1"/>
    </source>
</evidence>
<dbReference type="PIRSF" id="PIRSF017269">
    <property type="entry name" value="GCD14"/>
    <property type="match status" value="1"/>
</dbReference>
<evidence type="ECO:0000256" key="2">
    <source>
        <dbReference type="ARBA" id="ARBA00022679"/>
    </source>
</evidence>
<dbReference type="PROSITE" id="PS51620">
    <property type="entry name" value="SAM_TRM61"/>
    <property type="match status" value="1"/>
</dbReference>
<keyword evidence="1" id="KW-0489">Methyltransferase</keyword>
<feature type="domain" description="tRNA (adenine(58)-N(1))-methyltransferase catalytic subunit TRM61 C-terminal" evidence="5">
    <location>
        <begin position="73"/>
        <end position="236"/>
    </location>
</feature>
<keyword evidence="4" id="KW-0819">tRNA processing</keyword>
<name>A0A6J6DPT3_9ZZZZ</name>
<proteinExistence type="predicted"/>
<reference evidence="6" key="1">
    <citation type="submission" date="2020-05" db="EMBL/GenBank/DDBJ databases">
        <authorList>
            <person name="Chiriac C."/>
            <person name="Salcher M."/>
            <person name="Ghai R."/>
            <person name="Kavagutti S V."/>
        </authorList>
    </citation>
    <scope>NUCLEOTIDE SEQUENCE</scope>
</reference>
<dbReference type="EMBL" id="CAEZTJ010000048">
    <property type="protein sequence ID" value="CAB4566132.1"/>
    <property type="molecule type" value="Genomic_DNA"/>
</dbReference>
<keyword evidence="3" id="KW-0949">S-adenosyl-L-methionine</keyword>
<dbReference type="GO" id="GO:0160107">
    <property type="term" value="F:tRNA (adenine(58)-N1)-methyltransferase activity"/>
    <property type="evidence" value="ECO:0007669"/>
    <property type="project" value="InterPro"/>
</dbReference>
<dbReference type="AlphaFoldDB" id="A0A6J6DPT3"/>
<dbReference type="InterPro" id="IPR049470">
    <property type="entry name" value="TRM61_C"/>
</dbReference>
<dbReference type="InterPro" id="IPR014816">
    <property type="entry name" value="tRNA_MeTrfase_Gcd14"/>
</dbReference>
<evidence type="ECO:0000256" key="4">
    <source>
        <dbReference type="ARBA" id="ARBA00022694"/>
    </source>
</evidence>
<dbReference type="Pfam" id="PF08704">
    <property type="entry name" value="GCD14"/>
    <property type="match status" value="1"/>
</dbReference>
<keyword evidence="2" id="KW-0808">Transferase</keyword>
<dbReference type="GO" id="GO:0031515">
    <property type="term" value="C:tRNA (m1A) methyltransferase complex"/>
    <property type="evidence" value="ECO:0007669"/>
    <property type="project" value="InterPro"/>
</dbReference>
<dbReference type="GO" id="GO:0030488">
    <property type="term" value="P:tRNA methylation"/>
    <property type="evidence" value="ECO:0007669"/>
    <property type="project" value="InterPro"/>
</dbReference>
<dbReference type="Pfam" id="PF14801">
    <property type="entry name" value="TrmI-like_N"/>
    <property type="match status" value="1"/>
</dbReference>
<dbReference type="PANTHER" id="PTHR12133">
    <property type="entry name" value="TRNA (ADENINE(58)-N(1))-METHYLTRANSFERASE"/>
    <property type="match status" value="1"/>
</dbReference>
<gene>
    <name evidence="6" type="ORF">UFOPK1650_00462</name>
</gene>
<evidence type="ECO:0000256" key="3">
    <source>
        <dbReference type="ARBA" id="ARBA00022691"/>
    </source>
</evidence>
<evidence type="ECO:0000256" key="1">
    <source>
        <dbReference type="ARBA" id="ARBA00022603"/>
    </source>
</evidence>
<evidence type="ECO:0000259" key="5">
    <source>
        <dbReference type="Pfam" id="PF08704"/>
    </source>
</evidence>
<dbReference type="Gene3D" id="3.10.330.20">
    <property type="match status" value="1"/>
</dbReference>
<protein>
    <submittedName>
        <fullName evidence="6">Unannotated protein</fullName>
    </submittedName>
</protein>
<dbReference type="Gene3D" id="3.40.50.150">
    <property type="entry name" value="Vaccinia Virus protein VP39"/>
    <property type="match status" value="1"/>
</dbReference>
<sequence>MSVSGFSEGDRIRLEDEKGRMVSFTLKPGATFHTHKGWILHDDLIGKPEGSIIETNSGMKYQAFTPLYPDFALGMPRGATIIYPKDAALIIGYGDVRRGQKIIEAGAGSGALSIAVLKTLAGSGELISFEGRDDFAEIAERNVETFFGDIPKTWRLQRMRLEDADSEGLAGSDRFILDMLSPWDHIDQAARALKPGGVLIVYVATTTQLSRVAEAIKNDGRFTEPESFETLLRNWHHEGLAVRPAHSMNAHTGFLTFARRNAGTQLARRRRPAKGAYNDESDA</sequence>